<dbReference type="PANTHER" id="PTHR37402">
    <property type="entry name" value="GRAM DOMAIN-CONTAINING PROTEIN 4"/>
    <property type="match status" value="1"/>
</dbReference>
<evidence type="ECO:0000256" key="3">
    <source>
        <dbReference type="SAM" id="Phobius"/>
    </source>
</evidence>
<sequence>MSLARTLRQRFRPDNKHDCHEDSHPLVSNANEEFEVVAAPKEKDDSDKASFHSASSLSPGEGLPPEGKFKDIEEKAAYESQLTQLQEQLVATMIDNQHLQSRISHLQEKLDQDKTMALLEYERHRASMLEEKCSRLEKQKRPRRPQRSRSDVTVRPQLTRRMSVGDLTDLEVASEVDEDSFSEGSVELHLPEKKSWADRTWERILQTVYSIMDDFTDIPVQEPQGDPEGAPLTVKKLKENIRRAGLAAKPYLNTVQGVHSLLTWKSPPYTLIVFIVYMYSVWYGWFLPLLSTCLTFRLTINYLRHRGWNINFNFFDCHEEEKREIEDKDLGVSDKFNLVLQVARKVQNFLGSVADGLEKIKSLLTWRHPASTKQLFFFLLVTSLTSCLFRASTLFFVAGLYLGMKLFLLDYLFLRFPRIKMKYDSSYKMWKDLPTDVEYEKRSMKSEIDRYILPKSRQEELSETPDTADADSLSVDDKQFCELFSFPLSESPLPGWHGGRRCTLINREKSLTAAFKNGRLYLTHSFLCFERTKCPSPKNIVVPLTDIVRVEKAKPYPWMPGGGMAIEVAVAGSDKPYIFGAMINRDEVYDSIMMVAHQAKLPWAVDMDSVSVKSAPN</sequence>
<feature type="region of interest" description="Disordered" evidence="2">
    <location>
        <begin position="133"/>
        <end position="160"/>
    </location>
</feature>
<feature type="transmembrane region" description="Helical" evidence="3">
    <location>
        <begin position="375"/>
        <end position="392"/>
    </location>
</feature>
<dbReference type="SMART" id="SM00568">
    <property type="entry name" value="GRAM"/>
    <property type="match status" value="1"/>
</dbReference>
<evidence type="ECO:0000313" key="5">
    <source>
        <dbReference type="EMBL" id="KAK7102250.1"/>
    </source>
</evidence>
<keyword evidence="3" id="KW-1133">Transmembrane helix</keyword>
<dbReference type="Pfam" id="PF08372">
    <property type="entry name" value="PRT_C"/>
    <property type="match status" value="1"/>
</dbReference>
<keyword evidence="3" id="KW-0472">Membrane</keyword>
<dbReference type="Pfam" id="PF02893">
    <property type="entry name" value="GRAM"/>
    <property type="match status" value="1"/>
</dbReference>
<dbReference type="Proteomes" id="UP001374579">
    <property type="component" value="Unassembled WGS sequence"/>
</dbReference>
<protein>
    <recommendedName>
        <fullName evidence="4">GRAM domain-containing protein</fullName>
    </recommendedName>
</protein>
<evidence type="ECO:0000256" key="2">
    <source>
        <dbReference type="SAM" id="MobiDB-lite"/>
    </source>
</evidence>
<dbReference type="InterPro" id="IPR011993">
    <property type="entry name" value="PH-like_dom_sf"/>
</dbReference>
<dbReference type="InterPro" id="IPR037845">
    <property type="entry name" value="GRAMDC4_PH-GRAM"/>
</dbReference>
<dbReference type="EMBL" id="JBAMIC010000010">
    <property type="protein sequence ID" value="KAK7102250.1"/>
    <property type="molecule type" value="Genomic_DNA"/>
</dbReference>
<dbReference type="PANTHER" id="PTHR37402:SF1">
    <property type="entry name" value="GRAM DOMAIN-CONTAINING PROTEIN 4"/>
    <property type="match status" value="1"/>
</dbReference>
<dbReference type="GO" id="GO:0034164">
    <property type="term" value="P:negative regulation of toll-like receptor 9 signaling pathway"/>
    <property type="evidence" value="ECO:0007669"/>
    <property type="project" value="TreeGrafter"/>
</dbReference>
<dbReference type="InterPro" id="IPR037847">
    <property type="entry name" value="GRAMDC4"/>
</dbReference>
<feature type="compositionally biased region" description="Basic and acidic residues" evidence="2">
    <location>
        <begin position="11"/>
        <end position="24"/>
    </location>
</feature>
<organism evidence="5 6">
    <name type="scientific">Littorina saxatilis</name>
    <dbReference type="NCBI Taxonomy" id="31220"/>
    <lineage>
        <taxon>Eukaryota</taxon>
        <taxon>Metazoa</taxon>
        <taxon>Spiralia</taxon>
        <taxon>Lophotrochozoa</taxon>
        <taxon>Mollusca</taxon>
        <taxon>Gastropoda</taxon>
        <taxon>Caenogastropoda</taxon>
        <taxon>Littorinimorpha</taxon>
        <taxon>Littorinoidea</taxon>
        <taxon>Littorinidae</taxon>
        <taxon>Littorina</taxon>
    </lineage>
</organism>
<gene>
    <name evidence="5" type="ORF">V1264_020495</name>
</gene>
<keyword evidence="3" id="KW-0812">Transmembrane</keyword>
<feature type="transmembrane region" description="Helical" evidence="3">
    <location>
        <begin position="269"/>
        <end position="296"/>
    </location>
</feature>
<keyword evidence="6" id="KW-1185">Reference proteome</keyword>
<name>A0AAN9BF54_9CAEN</name>
<dbReference type="InterPro" id="IPR004182">
    <property type="entry name" value="GRAM"/>
</dbReference>
<accession>A0AAN9BF54</accession>
<feature type="domain" description="GRAM" evidence="4">
    <location>
        <begin position="478"/>
        <end position="554"/>
    </location>
</feature>
<keyword evidence="1" id="KW-0677">Repeat</keyword>
<dbReference type="InterPro" id="IPR013583">
    <property type="entry name" value="MCTP_C"/>
</dbReference>
<dbReference type="AlphaFoldDB" id="A0AAN9BF54"/>
<feature type="region of interest" description="Disordered" evidence="2">
    <location>
        <begin position="1"/>
        <end position="68"/>
    </location>
</feature>
<dbReference type="CDD" id="cd13221">
    <property type="entry name" value="PH-GRAM_GRAMDC4"/>
    <property type="match status" value="1"/>
</dbReference>
<reference evidence="5 6" key="1">
    <citation type="submission" date="2024-02" db="EMBL/GenBank/DDBJ databases">
        <title>Chromosome-scale genome assembly of the rough periwinkle Littorina saxatilis.</title>
        <authorList>
            <person name="De Jode A."/>
            <person name="Faria R."/>
            <person name="Formenti G."/>
            <person name="Sims Y."/>
            <person name="Smith T.P."/>
            <person name="Tracey A."/>
            <person name="Wood J.M.D."/>
            <person name="Zagrodzka Z.B."/>
            <person name="Johannesson K."/>
            <person name="Butlin R.K."/>
            <person name="Leder E.H."/>
        </authorList>
    </citation>
    <scope>NUCLEOTIDE SEQUENCE [LARGE SCALE GENOMIC DNA]</scope>
    <source>
        <strain evidence="5">Snail1</strain>
        <tissue evidence="5">Muscle</tissue>
    </source>
</reference>
<dbReference type="GO" id="GO:0006915">
    <property type="term" value="P:apoptotic process"/>
    <property type="evidence" value="ECO:0007669"/>
    <property type="project" value="InterPro"/>
</dbReference>
<evidence type="ECO:0000259" key="4">
    <source>
        <dbReference type="SMART" id="SM00568"/>
    </source>
</evidence>
<evidence type="ECO:0000313" key="6">
    <source>
        <dbReference type="Proteomes" id="UP001374579"/>
    </source>
</evidence>
<dbReference type="Gene3D" id="2.30.29.30">
    <property type="entry name" value="Pleckstrin-homology domain (PH domain)/Phosphotyrosine-binding domain (PTB)"/>
    <property type="match status" value="1"/>
</dbReference>
<comment type="caution">
    <text evidence="5">The sequence shown here is derived from an EMBL/GenBank/DDBJ whole genome shotgun (WGS) entry which is preliminary data.</text>
</comment>
<evidence type="ECO:0000256" key="1">
    <source>
        <dbReference type="ARBA" id="ARBA00022737"/>
    </source>
</evidence>
<feature type="compositionally biased region" description="Basic and acidic residues" evidence="2">
    <location>
        <begin position="40"/>
        <end position="50"/>
    </location>
</feature>
<proteinExistence type="predicted"/>